<keyword evidence="2" id="KW-1133">Transmembrane helix</keyword>
<dbReference type="Proteomes" id="UP000593626">
    <property type="component" value="Chromosome"/>
</dbReference>
<evidence type="ECO:0000313" key="4">
    <source>
        <dbReference type="Proteomes" id="UP000593626"/>
    </source>
</evidence>
<name>A0A7S8HGH9_9BACI</name>
<feature type="compositionally biased region" description="Low complexity" evidence="1">
    <location>
        <begin position="81"/>
        <end position="104"/>
    </location>
</feature>
<protein>
    <submittedName>
        <fullName evidence="3">Uncharacterized protein</fullName>
    </submittedName>
</protein>
<accession>A0A7S8HGH9</accession>
<keyword evidence="2" id="KW-0472">Membrane</keyword>
<dbReference type="KEGG" id="mcui:G8O30_11720"/>
<feature type="compositionally biased region" description="Acidic residues" evidence="1">
    <location>
        <begin position="127"/>
        <end position="138"/>
    </location>
</feature>
<feature type="transmembrane region" description="Helical" evidence="2">
    <location>
        <begin position="7"/>
        <end position="27"/>
    </location>
</feature>
<evidence type="ECO:0000256" key="2">
    <source>
        <dbReference type="SAM" id="Phobius"/>
    </source>
</evidence>
<dbReference type="EMBL" id="CP049742">
    <property type="protein sequence ID" value="QPC47571.1"/>
    <property type="molecule type" value="Genomic_DNA"/>
</dbReference>
<feature type="compositionally biased region" description="Polar residues" evidence="1">
    <location>
        <begin position="64"/>
        <end position="79"/>
    </location>
</feature>
<reference evidence="3 4" key="1">
    <citation type="submission" date="2019-07" db="EMBL/GenBank/DDBJ databases">
        <title>Genome sequence of 2 isolates from Red Sea Mangroves.</title>
        <authorList>
            <person name="Sefrji F."/>
            <person name="Michoud G."/>
            <person name="Merlino G."/>
            <person name="Daffonchio D."/>
        </authorList>
    </citation>
    <scope>NUCLEOTIDE SEQUENCE [LARGE SCALE GENOMIC DNA]</scope>
    <source>
        <strain evidence="3 4">R1DC41</strain>
    </source>
</reference>
<dbReference type="AlphaFoldDB" id="A0A7S8HGH9"/>
<organism evidence="3 4">
    <name type="scientific">Mangrovibacillus cuniculi</name>
    <dbReference type="NCBI Taxonomy" id="2593652"/>
    <lineage>
        <taxon>Bacteria</taxon>
        <taxon>Bacillati</taxon>
        <taxon>Bacillota</taxon>
        <taxon>Bacilli</taxon>
        <taxon>Bacillales</taxon>
        <taxon>Bacillaceae</taxon>
        <taxon>Mangrovibacillus</taxon>
    </lineage>
</organism>
<proteinExistence type="predicted"/>
<keyword evidence="4" id="KW-1185">Reference proteome</keyword>
<gene>
    <name evidence="3" type="ORF">G8O30_11720</name>
</gene>
<keyword evidence="2" id="KW-0812">Transmembrane</keyword>
<dbReference type="RefSeq" id="WP_239672242.1">
    <property type="nucleotide sequence ID" value="NZ_CP049742.1"/>
</dbReference>
<feature type="region of interest" description="Disordered" evidence="1">
    <location>
        <begin position="53"/>
        <end position="138"/>
    </location>
</feature>
<sequence>MKKWLKVILLVALIAVVGAGSWIYYILEVKEYEVADVKVAEITEEAYDIVLPSPIGEETEETNDQSSISVSGNTSTVSGEGTDTTSALSSSTSNNSAETNGSEGTSDDNEGSQTESSTDNSDSESSIQEDGEDNEETDPEVTVAFIKNRYAPSFENLQAQANEKIDGIVGRAFDEYKEKKASGESISYSYFYSKYKGAADNLEANTDSAFQVIYGALQSELKQYGFSPSHAEEFKEQYETAKSARQSALLSKAREAL</sequence>
<evidence type="ECO:0000256" key="1">
    <source>
        <dbReference type="SAM" id="MobiDB-lite"/>
    </source>
</evidence>
<feature type="compositionally biased region" description="Low complexity" evidence="1">
    <location>
        <begin position="112"/>
        <end position="126"/>
    </location>
</feature>
<evidence type="ECO:0000313" key="3">
    <source>
        <dbReference type="EMBL" id="QPC47571.1"/>
    </source>
</evidence>